<name>A0A1C3NV39_9ACTN</name>
<dbReference type="NCBIfam" id="TIGR00731">
    <property type="entry name" value="bL25_bact_ctc"/>
    <property type="match status" value="1"/>
</dbReference>
<dbReference type="CDD" id="cd00495">
    <property type="entry name" value="Ribosomal_L25_TL5_CTC"/>
    <property type="match status" value="1"/>
</dbReference>
<organism evidence="8 9">
    <name type="scientific">Candidatus Protofrankia californiensis</name>
    <dbReference type="NCBI Taxonomy" id="1839754"/>
    <lineage>
        <taxon>Bacteria</taxon>
        <taxon>Bacillati</taxon>
        <taxon>Actinomycetota</taxon>
        <taxon>Actinomycetes</taxon>
        <taxon>Frankiales</taxon>
        <taxon>Frankiaceae</taxon>
        <taxon>Protofrankia</taxon>
    </lineage>
</organism>
<dbReference type="GO" id="GO:0003735">
    <property type="term" value="F:structural constituent of ribosome"/>
    <property type="evidence" value="ECO:0007669"/>
    <property type="project" value="InterPro"/>
</dbReference>
<evidence type="ECO:0000256" key="5">
    <source>
        <dbReference type="HAMAP-Rule" id="MF_01334"/>
    </source>
</evidence>
<dbReference type="Pfam" id="PF01386">
    <property type="entry name" value="Ribosomal_L25p"/>
    <property type="match status" value="1"/>
</dbReference>
<feature type="domain" description="Large ribosomal subunit protein bL25 beta" evidence="7">
    <location>
        <begin position="102"/>
        <end position="176"/>
    </location>
</feature>
<dbReference type="PANTHER" id="PTHR33284:SF1">
    <property type="entry name" value="RIBOSOMAL PROTEIN L25_GLN-TRNA SYNTHETASE, ANTI-CODON-BINDING DOMAIN-CONTAINING PROTEIN"/>
    <property type="match status" value="1"/>
</dbReference>
<dbReference type="GO" id="GO:0022625">
    <property type="term" value="C:cytosolic large ribosomal subunit"/>
    <property type="evidence" value="ECO:0007669"/>
    <property type="project" value="TreeGrafter"/>
</dbReference>
<evidence type="ECO:0000256" key="1">
    <source>
        <dbReference type="ARBA" id="ARBA00022730"/>
    </source>
</evidence>
<proteinExistence type="inferred from homology"/>
<dbReference type="Gene3D" id="2.40.240.10">
    <property type="entry name" value="Ribosomal Protein L25, Chain P"/>
    <property type="match status" value="1"/>
</dbReference>
<keyword evidence="1 5" id="KW-0699">rRNA-binding</keyword>
<evidence type="ECO:0000256" key="3">
    <source>
        <dbReference type="ARBA" id="ARBA00022980"/>
    </source>
</evidence>
<dbReference type="InterPro" id="IPR020057">
    <property type="entry name" value="Ribosomal_bL25_b-dom"/>
</dbReference>
<evidence type="ECO:0000313" key="9">
    <source>
        <dbReference type="Proteomes" id="UP000199013"/>
    </source>
</evidence>
<sequence>MSEVRIVAEPRTEFGKGGARRTRKAGKVPAVLYGHGQPPRHISLQAHDLLHAFKTDAGTNVLLRLELSDGPQLALPKDVQRHPIKGSFEHVDLVIIRWGERVTVEVPVTLVGNAESDTLVDQQLTVVSLQADATDIPGSIEVDITGLKPGANVSAGQLVLPEGSVLETDAEQVVVQGLARLTAAQVDADLAGGETAGGAAAAAGEQAQAGSSA</sequence>
<dbReference type="SUPFAM" id="SSF50715">
    <property type="entry name" value="Ribosomal protein L25-like"/>
    <property type="match status" value="1"/>
</dbReference>
<comment type="function">
    <text evidence="5">This is one of the proteins that binds to the 5S RNA in the ribosome where it forms part of the central protuberance.</text>
</comment>
<dbReference type="InterPro" id="IPR011035">
    <property type="entry name" value="Ribosomal_bL25/Gln-tRNA_synth"/>
</dbReference>
<dbReference type="InterPro" id="IPR020056">
    <property type="entry name" value="Rbsml_bL25/Gln-tRNA_synth_N"/>
</dbReference>
<dbReference type="Pfam" id="PF14693">
    <property type="entry name" value="Ribosomal_TL5_C"/>
    <property type="match status" value="1"/>
</dbReference>
<dbReference type="GO" id="GO:0006412">
    <property type="term" value="P:translation"/>
    <property type="evidence" value="ECO:0007669"/>
    <property type="project" value="UniProtKB-UniRule"/>
</dbReference>
<keyword evidence="2 5" id="KW-0694">RNA-binding</keyword>
<dbReference type="InterPro" id="IPR037121">
    <property type="entry name" value="Ribosomal_bL25_C"/>
</dbReference>
<dbReference type="GO" id="GO:0008097">
    <property type="term" value="F:5S rRNA binding"/>
    <property type="evidence" value="ECO:0007669"/>
    <property type="project" value="InterPro"/>
</dbReference>
<accession>A0A1C3NV39</accession>
<feature type="domain" description="Large ribosomal subunit protein bL25 L25" evidence="6">
    <location>
        <begin position="7"/>
        <end position="93"/>
    </location>
</feature>
<reference evidence="9" key="1">
    <citation type="submission" date="2016-02" db="EMBL/GenBank/DDBJ databases">
        <authorList>
            <person name="Wibberg D."/>
        </authorList>
    </citation>
    <scope>NUCLEOTIDE SEQUENCE [LARGE SCALE GENOMIC DNA]</scope>
</reference>
<dbReference type="PANTHER" id="PTHR33284">
    <property type="entry name" value="RIBOSOMAL PROTEIN L25/GLN-TRNA SYNTHETASE, ANTI-CODON-BINDING DOMAIN-CONTAINING PROTEIN"/>
    <property type="match status" value="1"/>
</dbReference>
<evidence type="ECO:0000256" key="4">
    <source>
        <dbReference type="ARBA" id="ARBA00023274"/>
    </source>
</evidence>
<dbReference type="NCBIfam" id="NF004131">
    <property type="entry name" value="PRK05618.2-1"/>
    <property type="match status" value="1"/>
</dbReference>
<dbReference type="Proteomes" id="UP000199013">
    <property type="component" value="Unassembled WGS sequence"/>
</dbReference>
<comment type="subunit">
    <text evidence="5">Part of the 50S ribosomal subunit; part of the 5S rRNA/L5/L18/L25 subcomplex. Contacts the 5S rRNA. Binds to the 5S rRNA independently of L5 and L18.</text>
</comment>
<dbReference type="AlphaFoldDB" id="A0A1C3NV39"/>
<evidence type="ECO:0000313" key="8">
    <source>
        <dbReference type="EMBL" id="SBW19251.1"/>
    </source>
</evidence>
<keyword evidence="9" id="KW-1185">Reference proteome</keyword>
<dbReference type="InterPro" id="IPR029751">
    <property type="entry name" value="Ribosomal_L25_dom"/>
</dbReference>
<keyword evidence="4 5" id="KW-0687">Ribonucleoprotein</keyword>
<dbReference type="EMBL" id="FLUV01000462">
    <property type="protein sequence ID" value="SBW19251.1"/>
    <property type="molecule type" value="Genomic_DNA"/>
</dbReference>
<evidence type="ECO:0000259" key="6">
    <source>
        <dbReference type="Pfam" id="PF01386"/>
    </source>
</evidence>
<dbReference type="Gene3D" id="2.170.120.20">
    <property type="entry name" value="Ribosomal protein L25, beta domain"/>
    <property type="match status" value="1"/>
</dbReference>
<dbReference type="InterPro" id="IPR020930">
    <property type="entry name" value="Ribosomal_uL5_bac-type"/>
</dbReference>
<dbReference type="InterPro" id="IPR001021">
    <property type="entry name" value="Ribosomal_bL25_long"/>
</dbReference>
<keyword evidence="3 5" id="KW-0689">Ribosomal protein</keyword>
<evidence type="ECO:0000256" key="2">
    <source>
        <dbReference type="ARBA" id="ARBA00022884"/>
    </source>
</evidence>
<gene>
    <name evidence="5 8" type="primary">rplY</name>
    <name evidence="5" type="synonym">ctc</name>
    <name evidence="8" type="ORF">FDG2_1114</name>
</gene>
<protein>
    <recommendedName>
        <fullName evidence="5">Large ribosomal subunit protein bL25</fullName>
    </recommendedName>
    <alternativeName>
        <fullName evidence="5">General stress protein CTC</fullName>
    </alternativeName>
</protein>
<dbReference type="HAMAP" id="MF_01334">
    <property type="entry name" value="Ribosomal_bL25_CTC"/>
    <property type="match status" value="1"/>
</dbReference>
<comment type="similarity">
    <text evidence="5">Belongs to the bacterial ribosomal protein bL25 family. CTC subfamily.</text>
</comment>
<evidence type="ECO:0000259" key="7">
    <source>
        <dbReference type="Pfam" id="PF14693"/>
    </source>
</evidence>